<gene>
    <name evidence="3" type="ORF">GLAREA_04097</name>
</gene>
<keyword evidence="2" id="KW-1133">Transmembrane helix</keyword>
<feature type="transmembrane region" description="Helical" evidence="2">
    <location>
        <begin position="229"/>
        <end position="247"/>
    </location>
</feature>
<dbReference type="HOGENOM" id="CLU_844816_0_0_1"/>
<proteinExistence type="predicted"/>
<feature type="transmembrane region" description="Helical" evidence="2">
    <location>
        <begin position="253"/>
        <end position="274"/>
    </location>
</feature>
<accession>S3CZU3</accession>
<keyword evidence="4" id="KW-1185">Reference proteome</keyword>
<dbReference type="RefSeq" id="XP_008082541.1">
    <property type="nucleotide sequence ID" value="XM_008084350.1"/>
</dbReference>
<dbReference type="Proteomes" id="UP000016922">
    <property type="component" value="Unassembled WGS sequence"/>
</dbReference>
<sequence length="337" mass="38703">MASTTNSRREPNATVAATRKAEIGVQIDDLLSEEREKMETRKREFSFKRLEGQLEHMYTIYDKVCDELQEERCATSQLKYEMMLENINYANEMAELKKLRDLKVDYEILLQNHESREKKVFALQEELGKEREERVQEERLTSRLITRKVDEKWDVEGELFEAREALGVANGRIEETNGEVEDLMMVVRKPGLKEMLAGLRKEVVALEDGEVVVEKEVVKKEDAPEAVNIYKWILMMILLGYITWNFFTTPRAIVAMLVSVYSALSNLLAAPATLQEQMMLQLEQGIVLTFLASVVYSYKASQPTEKEKGDSGGDDQIPNMVENDNDTTWNAILNSRG</sequence>
<evidence type="ECO:0000313" key="3">
    <source>
        <dbReference type="EMBL" id="EPE31130.1"/>
    </source>
</evidence>
<reference evidence="3 4" key="1">
    <citation type="journal article" date="2013" name="BMC Genomics">
        <title>Genomics-driven discovery of the pneumocandin biosynthetic gene cluster in the fungus Glarea lozoyensis.</title>
        <authorList>
            <person name="Chen L."/>
            <person name="Yue Q."/>
            <person name="Zhang X."/>
            <person name="Xiang M."/>
            <person name="Wang C."/>
            <person name="Li S."/>
            <person name="Che Y."/>
            <person name="Ortiz-Lopez F.J."/>
            <person name="Bills G.F."/>
            <person name="Liu X."/>
            <person name="An Z."/>
        </authorList>
    </citation>
    <scope>NUCLEOTIDE SEQUENCE [LARGE SCALE GENOMIC DNA]</scope>
    <source>
        <strain evidence="4">ATCC 20868 / MF5171</strain>
    </source>
</reference>
<dbReference type="GeneID" id="19463152"/>
<keyword evidence="2" id="KW-0812">Transmembrane</keyword>
<evidence type="ECO:0000256" key="2">
    <source>
        <dbReference type="SAM" id="Phobius"/>
    </source>
</evidence>
<evidence type="ECO:0000313" key="4">
    <source>
        <dbReference type="Proteomes" id="UP000016922"/>
    </source>
</evidence>
<feature type="region of interest" description="Disordered" evidence="1">
    <location>
        <begin position="303"/>
        <end position="326"/>
    </location>
</feature>
<name>S3CZU3_GLAL2</name>
<dbReference type="AlphaFoldDB" id="S3CZU3"/>
<dbReference type="EMBL" id="KE145363">
    <property type="protein sequence ID" value="EPE31130.1"/>
    <property type="molecule type" value="Genomic_DNA"/>
</dbReference>
<organism evidence="3 4">
    <name type="scientific">Glarea lozoyensis (strain ATCC 20868 / MF5171)</name>
    <dbReference type="NCBI Taxonomy" id="1116229"/>
    <lineage>
        <taxon>Eukaryota</taxon>
        <taxon>Fungi</taxon>
        <taxon>Dikarya</taxon>
        <taxon>Ascomycota</taxon>
        <taxon>Pezizomycotina</taxon>
        <taxon>Leotiomycetes</taxon>
        <taxon>Helotiales</taxon>
        <taxon>Helotiaceae</taxon>
        <taxon>Glarea</taxon>
    </lineage>
</organism>
<keyword evidence="2" id="KW-0472">Membrane</keyword>
<dbReference type="KEGG" id="glz:GLAREA_04097"/>
<dbReference type="OrthoDB" id="10292649at2759"/>
<evidence type="ECO:0000256" key="1">
    <source>
        <dbReference type="SAM" id="MobiDB-lite"/>
    </source>
</evidence>
<protein>
    <submittedName>
        <fullName evidence="3">Uncharacterized protein</fullName>
    </submittedName>
</protein>